<feature type="domain" description="NADH:flavin oxidoreductase/NADH oxidase N-terminal" evidence="6">
    <location>
        <begin position="4"/>
        <end position="339"/>
    </location>
</feature>
<dbReference type="PANTHER" id="PTHR43303">
    <property type="entry name" value="NADPH DEHYDROGENASE C23G7.10C-RELATED"/>
    <property type="match status" value="1"/>
</dbReference>
<evidence type="ECO:0000259" key="6">
    <source>
        <dbReference type="Pfam" id="PF00724"/>
    </source>
</evidence>
<dbReference type="PANTHER" id="PTHR43303:SF4">
    <property type="entry name" value="NADPH DEHYDROGENASE C23G7.10C-RELATED"/>
    <property type="match status" value="1"/>
</dbReference>
<evidence type="ECO:0000256" key="4">
    <source>
        <dbReference type="ARBA" id="ARBA00022857"/>
    </source>
</evidence>
<dbReference type="Gene3D" id="3.20.20.70">
    <property type="entry name" value="Aldolase class I"/>
    <property type="match status" value="1"/>
</dbReference>
<dbReference type="RefSeq" id="WP_343788724.1">
    <property type="nucleotide sequence ID" value="NZ_BAAAGA010000001.1"/>
</dbReference>
<evidence type="ECO:0000256" key="1">
    <source>
        <dbReference type="ARBA" id="ARBA00001917"/>
    </source>
</evidence>
<dbReference type="InterPro" id="IPR044152">
    <property type="entry name" value="YqjM-like"/>
</dbReference>
<keyword evidence="2" id="KW-0285">Flavoprotein</keyword>
<sequence length="369" mass="39753">MSQLFSSRAIGPLTLRNRIIVAPMCQYSAIDGVPQPWHAQHLGRLAISGAGLVIVEATGVEAEGRISPADTGLWNDEQEAAFSALLKDIRTYSDTPIGIQLAHAGRKASTAAPWDGGQALPADQGAWTTSAPSAIPFRDEWHTPVALDEAGMQRVIDAFVSAAGRAERAGFDLIELHAAHGYLLSEFLSPISNHRTDEYGGSNENRMRFPLRVARALRDAWPRDRALGVRFNGSDWVDDGLTIEDVQAFARALHEMGYDYLHVSTGGNVARAPIPGKEAGYQLPFAEAVKAAVPEANVVAVGMIYEPAQAEAIIAEGKADFIGIARAILDDPHWPHHAAVALGAKEGLPKQYLGAAAKIWPAYERLYGR</sequence>
<organism evidence="7 8">
    <name type="scientific">Brevundimonas kwangchunensis</name>
    <dbReference type="NCBI Taxonomy" id="322163"/>
    <lineage>
        <taxon>Bacteria</taxon>
        <taxon>Pseudomonadati</taxon>
        <taxon>Pseudomonadota</taxon>
        <taxon>Alphaproteobacteria</taxon>
        <taxon>Caulobacterales</taxon>
        <taxon>Caulobacteraceae</taxon>
        <taxon>Brevundimonas</taxon>
    </lineage>
</organism>
<comment type="caution">
    <text evidence="7">The sequence shown here is derived from an EMBL/GenBank/DDBJ whole genome shotgun (WGS) entry which is preliminary data.</text>
</comment>
<dbReference type="Pfam" id="PF00724">
    <property type="entry name" value="Oxidored_FMN"/>
    <property type="match status" value="1"/>
</dbReference>
<keyword evidence="3" id="KW-0288">FMN</keyword>
<reference evidence="7 8" key="1">
    <citation type="journal article" date="2019" name="Int. J. Syst. Evol. Microbiol.">
        <title>The Global Catalogue of Microorganisms (GCM) 10K type strain sequencing project: providing services to taxonomists for standard genome sequencing and annotation.</title>
        <authorList>
            <consortium name="The Broad Institute Genomics Platform"/>
            <consortium name="The Broad Institute Genome Sequencing Center for Infectious Disease"/>
            <person name="Wu L."/>
            <person name="Ma J."/>
        </authorList>
    </citation>
    <scope>NUCLEOTIDE SEQUENCE [LARGE SCALE GENOMIC DNA]</scope>
    <source>
        <strain evidence="7 8">JCM 12928</strain>
    </source>
</reference>
<evidence type="ECO:0000313" key="7">
    <source>
        <dbReference type="EMBL" id="GAA0610039.1"/>
    </source>
</evidence>
<proteinExistence type="predicted"/>
<dbReference type="Proteomes" id="UP001501352">
    <property type="component" value="Unassembled WGS sequence"/>
</dbReference>
<dbReference type="InterPro" id="IPR001155">
    <property type="entry name" value="OxRdtase_FMN_N"/>
</dbReference>
<evidence type="ECO:0000256" key="2">
    <source>
        <dbReference type="ARBA" id="ARBA00022630"/>
    </source>
</evidence>
<name>A0ABN1GEY6_9CAUL</name>
<evidence type="ECO:0000256" key="5">
    <source>
        <dbReference type="ARBA" id="ARBA00023002"/>
    </source>
</evidence>
<comment type="cofactor">
    <cofactor evidence="1">
        <name>FMN</name>
        <dbReference type="ChEBI" id="CHEBI:58210"/>
    </cofactor>
</comment>
<dbReference type="CDD" id="cd02932">
    <property type="entry name" value="OYE_YqiM_FMN"/>
    <property type="match status" value="1"/>
</dbReference>
<protein>
    <submittedName>
        <fullName evidence="7">NADH:flavin oxidoreductase/NADH oxidase</fullName>
    </submittedName>
</protein>
<keyword evidence="4" id="KW-0521">NADP</keyword>
<accession>A0ABN1GEY6</accession>
<gene>
    <name evidence="7" type="ORF">GCM10009422_01050</name>
</gene>
<dbReference type="EMBL" id="BAAAGA010000001">
    <property type="protein sequence ID" value="GAA0610039.1"/>
    <property type="molecule type" value="Genomic_DNA"/>
</dbReference>
<keyword evidence="5" id="KW-0560">Oxidoreductase</keyword>
<dbReference type="InterPro" id="IPR013785">
    <property type="entry name" value="Aldolase_TIM"/>
</dbReference>
<dbReference type="SUPFAM" id="SSF51395">
    <property type="entry name" value="FMN-linked oxidoreductases"/>
    <property type="match status" value="1"/>
</dbReference>
<evidence type="ECO:0000256" key="3">
    <source>
        <dbReference type="ARBA" id="ARBA00022643"/>
    </source>
</evidence>
<keyword evidence="8" id="KW-1185">Reference proteome</keyword>
<evidence type="ECO:0000313" key="8">
    <source>
        <dbReference type="Proteomes" id="UP001501352"/>
    </source>
</evidence>